<dbReference type="InterPro" id="IPR000433">
    <property type="entry name" value="Znf_ZZ"/>
</dbReference>
<evidence type="ECO:0000256" key="1">
    <source>
        <dbReference type="ARBA" id="ARBA00022723"/>
    </source>
</evidence>
<dbReference type="PROSITE" id="PS50135">
    <property type="entry name" value="ZF_ZZ_2"/>
    <property type="match status" value="1"/>
</dbReference>
<dbReference type="SUPFAM" id="SSF57850">
    <property type="entry name" value="RING/U-box"/>
    <property type="match status" value="1"/>
</dbReference>
<proteinExistence type="predicted"/>
<feature type="domain" description="ZZ-type" evidence="6">
    <location>
        <begin position="37"/>
        <end position="101"/>
    </location>
</feature>
<dbReference type="GO" id="GO:0008270">
    <property type="term" value="F:zinc ion binding"/>
    <property type="evidence" value="ECO:0007669"/>
    <property type="project" value="UniProtKB-KW"/>
</dbReference>
<dbReference type="EMBL" id="CDMY01000708">
    <property type="protein sequence ID" value="CEM30960.1"/>
    <property type="molecule type" value="Genomic_DNA"/>
</dbReference>
<evidence type="ECO:0000313" key="8">
    <source>
        <dbReference type="Proteomes" id="UP000041254"/>
    </source>
</evidence>
<evidence type="ECO:0000256" key="5">
    <source>
        <dbReference type="SAM" id="MobiDB-lite"/>
    </source>
</evidence>
<dbReference type="AlphaFoldDB" id="A0A0G4GLF3"/>
<dbReference type="Pfam" id="PF25299">
    <property type="entry name" value="ZZ_ADA2"/>
    <property type="match status" value="1"/>
</dbReference>
<reference evidence="7 8" key="1">
    <citation type="submission" date="2014-11" db="EMBL/GenBank/DDBJ databases">
        <authorList>
            <person name="Zhu J."/>
            <person name="Qi W."/>
            <person name="Song R."/>
        </authorList>
    </citation>
    <scope>NUCLEOTIDE SEQUENCE [LARGE SCALE GENOMIC DNA]</scope>
</reference>
<keyword evidence="3" id="KW-0862">Zinc</keyword>
<keyword evidence="2 4" id="KW-0863">Zinc-finger</keyword>
<dbReference type="Proteomes" id="UP000041254">
    <property type="component" value="Unassembled WGS sequence"/>
</dbReference>
<organism evidence="7 8">
    <name type="scientific">Vitrella brassicaformis (strain CCMP3155)</name>
    <dbReference type="NCBI Taxonomy" id="1169540"/>
    <lineage>
        <taxon>Eukaryota</taxon>
        <taxon>Sar</taxon>
        <taxon>Alveolata</taxon>
        <taxon>Colpodellida</taxon>
        <taxon>Vitrellaceae</taxon>
        <taxon>Vitrella</taxon>
    </lineage>
</organism>
<dbReference type="CDD" id="cd02335">
    <property type="entry name" value="ZZ_ADA2"/>
    <property type="match status" value="1"/>
</dbReference>
<dbReference type="InParanoid" id="A0A0G4GLF3"/>
<dbReference type="SMART" id="SM00291">
    <property type="entry name" value="ZnF_ZZ"/>
    <property type="match status" value="1"/>
</dbReference>
<name>A0A0G4GLF3_VITBC</name>
<evidence type="ECO:0000256" key="2">
    <source>
        <dbReference type="ARBA" id="ARBA00022771"/>
    </source>
</evidence>
<dbReference type="OrthoDB" id="270417at2759"/>
<sequence>MMDSINGDADEPKAKRRHREDQRSSDGSTCDATDVKLLKYHCDSCHVNFSSSVRVKCAECKNLDLCVECFSRGIEKGEHKSWRTRQRTHAAHMRRHESVHRGYFHGTDDVKLLKYHCDACHSSFTSSVRITW</sequence>
<dbReference type="VEuPathDB" id="CryptoDB:Vbra_18234"/>
<evidence type="ECO:0000259" key="6">
    <source>
        <dbReference type="PROSITE" id="PS50135"/>
    </source>
</evidence>
<keyword evidence="8" id="KW-1185">Reference proteome</keyword>
<evidence type="ECO:0000256" key="4">
    <source>
        <dbReference type="PROSITE-ProRule" id="PRU00228"/>
    </source>
</evidence>
<dbReference type="InterPro" id="IPR043145">
    <property type="entry name" value="Znf_ZZ_sf"/>
</dbReference>
<accession>A0A0G4GLF3</accession>
<evidence type="ECO:0000256" key="3">
    <source>
        <dbReference type="ARBA" id="ARBA00022833"/>
    </source>
</evidence>
<feature type="region of interest" description="Disordered" evidence="5">
    <location>
        <begin position="1"/>
        <end position="30"/>
    </location>
</feature>
<dbReference type="InterPro" id="IPR041983">
    <property type="entry name" value="ADA2-like_ZZ"/>
</dbReference>
<evidence type="ECO:0000313" key="7">
    <source>
        <dbReference type="EMBL" id="CEM30960.1"/>
    </source>
</evidence>
<dbReference type="PhylomeDB" id="A0A0G4GLF3"/>
<dbReference type="STRING" id="1169540.A0A0G4GLF3"/>
<dbReference type="Gene3D" id="3.30.60.90">
    <property type="match status" value="1"/>
</dbReference>
<protein>
    <recommendedName>
        <fullName evidence="6">ZZ-type domain-containing protein</fullName>
    </recommendedName>
</protein>
<keyword evidence="1" id="KW-0479">Metal-binding</keyword>
<gene>
    <name evidence="7" type="ORF">Vbra_18234</name>
</gene>
<dbReference type="PROSITE" id="PS01357">
    <property type="entry name" value="ZF_ZZ_1"/>
    <property type="match status" value="1"/>
</dbReference>